<feature type="domain" description="3-hydroxyacyl-CoA dehydrogenase C-terminal" evidence="1">
    <location>
        <begin position="1"/>
        <end position="66"/>
    </location>
</feature>
<dbReference type="GO" id="GO:0016507">
    <property type="term" value="C:mitochondrial fatty acid beta-oxidation multienzyme complex"/>
    <property type="evidence" value="ECO:0007669"/>
    <property type="project" value="TreeGrafter"/>
</dbReference>
<dbReference type="InterPro" id="IPR050136">
    <property type="entry name" value="FA_oxidation_alpha_subunit"/>
</dbReference>
<dbReference type="GO" id="GO:0004300">
    <property type="term" value="F:enoyl-CoA hydratase activity"/>
    <property type="evidence" value="ECO:0007669"/>
    <property type="project" value="TreeGrafter"/>
</dbReference>
<accession>A0A7S1VWH1</accession>
<evidence type="ECO:0000259" key="1">
    <source>
        <dbReference type="Pfam" id="PF00725"/>
    </source>
</evidence>
<gene>
    <name evidence="2" type="ORF">GOCE00092_LOCUS27724</name>
</gene>
<dbReference type="EMBL" id="HBGK01052674">
    <property type="protein sequence ID" value="CAD9311986.1"/>
    <property type="molecule type" value="Transcribed_RNA"/>
</dbReference>
<dbReference type="InterPro" id="IPR008927">
    <property type="entry name" value="6-PGluconate_DH-like_C_sf"/>
</dbReference>
<dbReference type="InterPro" id="IPR006108">
    <property type="entry name" value="3HC_DH_C"/>
</dbReference>
<organism evidence="2">
    <name type="scientific">Grammatophora oceanica</name>
    <dbReference type="NCBI Taxonomy" id="210454"/>
    <lineage>
        <taxon>Eukaryota</taxon>
        <taxon>Sar</taxon>
        <taxon>Stramenopiles</taxon>
        <taxon>Ochrophyta</taxon>
        <taxon>Bacillariophyta</taxon>
        <taxon>Fragilariophyceae</taxon>
        <taxon>Fragilariophycidae</taxon>
        <taxon>Rhabdonematales</taxon>
        <taxon>Grammatophoraceae</taxon>
        <taxon>Grammatophora</taxon>
    </lineage>
</organism>
<dbReference type="GO" id="GO:0016509">
    <property type="term" value="F:long-chain (3S)-3-hydroxyacyl-CoA dehydrogenase (NAD+) activity"/>
    <property type="evidence" value="ECO:0007669"/>
    <property type="project" value="TreeGrafter"/>
</dbReference>
<reference evidence="2" key="1">
    <citation type="submission" date="2021-01" db="EMBL/GenBank/DDBJ databases">
        <authorList>
            <person name="Corre E."/>
            <person name="Pelletier E."/>
            <person name="Niang G."/>
            <person name="Scheremetjew M."/>
            <person name="Finn R."/>
            <person name="Kale V."/>
            <person name="Holt S."/>
            <person name="Cochrane G."/>
            <person name="Meng A."/>
            <person name="Brown T."/>
            <person name="Cohen L."/>
        </authorList>
    </citation>
    <scope>NUCLEOTIDE SEQUENCE</scope>
    <source>
        <strain evidence="2">CCMP 410</strain>
    </source>
</reference>
<dbReference type="PANTHER" id="PTHR43612:SF3">
    <property type="entry name" value="TRIFUNCTIONAL ENZYME SUBUNIT ALPHA, MITOCHONDRIAL"/>
    <property type="match status" value="1"/>
</dbReference>
<dbReference type="GO" id="GO:0006635">
    <property type="term" value="P:fatty acid beta-oxidation"/>
    <property type="evidence" value="ECO:0007669"/>
    <property type="project" value="TreeGrafter"/>
</dbReference>
<dbReference type="Gene3D" id="1.10.1040.50">
    <property type="match status" value="1"/>
</dbReference>
<dbReference type="AlphaFoldDB" id="A0A7S1VWH1"/>
<evidence type="ECO:0000313" key="2">
    <source>
        <dbReference type="EMBL" id="CAD9311986.1"/>
    </source>
</evidence>
<protein>
    <recommendedName>
        <fullName evidence="1">3-hydroxyacyl-CoA dehydrogenase C-terminal domain-containing protein</fullName>
    </recommendedName>
</protein>
<dbReference type="SUPFAM" id="SSF48179">
    <property type="entry name" value="6-phosphogluconate dehydrogenase C-terminal domain-like"/>
    <property type="match status" value="2"/>
</dbReference>
<dbReference type="Pfam" id="PF00725">
    <property type="entry name" value="3HCDH"/>
    <property type="match status" value="1"/>
</dbReference>
<sequence>MKKFGMPVGPITLADEVGIDVTSHVASFLSNADLGQRMDGGNIAMMQNMVDKGWLGKKSNKGFYSYDGKKKTINPDVKAYLKDYVQPLDRKLEMEEIQDRMVSRFVNEAAKCLEDDIIENPVVGDIGLVFGTGFAPFRGGPFRYLDQVGVASYVDKMHKFADNYGAQFEPCQLLQDYAATDKKFHS</sequence>
<proteinExistence type="predicted"/>
<dbReference type="PANTHER" id="PTHR43612">
    <property type="entry name" value="TRIFUNCTIONAL ENZYME SUBUNIT ALPHA"/>
    <property type="match status" value="1"/>
</dbReference>
<name>A0A7S1VWH1_9STRA</name>